<organism evidence="1 2">
    <name type="scientific">Achromobacter pulmonis</name>
    <dbReference type="NCBI Taxonomy" id="1389932"/>
    <lineage>
        <taxon>Bacteria</taxon>
        <taxon>Pseudomonadati</taxon>
        <taxon>Pseudomonadota</taxon>
        <taxon>Betaproteobacteria</taxon>
        <taxon>Burkholderiales</taxon>
        <taxon>Alcaligenaceae</taxon>
        <taxon>Achromobacter</taxon>
    </lineage>
</organism>
<dbReference type="Pfam" id="PF05015">
    <property type="entry name" value="HigB-like_toxin"/>
    <property type="match status" value="1"/>
</dbReference>
<comment type="caution">
    <text evidence="1">The sequence shown here is derived from an EMBL/GenBank/DDBJ whole genome shotgun (WGS) entry which is preliminary data.</text>
</comment>
<sequence>MAIQSFRCADTQALFELRRVPRWVNAEAPALKKLRLLHAARQLVDLRTPPGNRLEYLKDGKRAGRHSIRINDQWRICFVWTADGPADVEIFDYH</sequence>
<protein>
    <submittedName>
        <fullName evidence="1">Excinuclease ABC subunit A</fullName>
    </submittedName>
</protein>
<dbReference type="InterPro" id="IPR007711">
    <property type="entry name" value="HigB-1"/>
</dbReference>
<name>A0A2N8K9Y9_9BURK</name>
<reference evidence="1 2" key="1">
    <citation type="submission" date="2018-01" db="EMBL/GenBank/DDBJ databases">
        <title>The draft genome of an aniline degradation strain ANB-1.</title>
        <authorList>
            <person name="Zhang L."/>
            <person name="Jiang J."/>
        </authorList>
    </citation>
    <scope>NUCLEOTIDE SEQUENCE [LARGE SCALE GENOMIC DNA]</scope>
    <source>
        <strain evidence="1 2">ANB-1</strain>
    </source>
</reference>
<gene>
    <name evidence="1" type="ORF">C1I89_30405</name>
</gene>
<dbReference type="RefSeq" id="WP_102775983.1">
    <property type="nucleotide sequence ID" value="NZ_POQS01000010.1"/>
</dbReference>
<dbReference type="AlphaFoldDB" id="A0A2N8K9Y9"/>
<dbReference type="InterPro" id="IPR035093">
    <property type="entry name" value="RelE/ParE_toxin_dom_sf"/>
</dbReference>
<proteinExistence type="predicted"/>
<dbReference type="SUPFAM" id="SSF143011">
    <property type="entry name" value="RelE-like"/>
    <property type="match status" value="1"/>
</dbReference>
<evidence type="ECO:0000313" key="1">
    <source>
        <dbReference type="EMBL" id="PND30274.1"/>
    </source>
</evidence>
<dbReference type="Proteomes" id="UP000235994">
    <property type="component" value="Unassembled WGS sequence"/>
</dbReference>
<accession>A0A2N8K9Y9</accession>
<dbReference type="Gene3D" id="3.30.2310.20">
    <property type="entry name" value="RelE-like"/>
    <property type="match status" value="1"/>
</dbReference>
<evidence type="ECO:0000313" key="2">
    <source>
        <dbReference type="Proteomes" id="UP000235994"/>
    </source>
</evidence>
<dbReference type="PANTHER" id="PTHR40266:SF2">
    <property type="entry name" value="TOXIN HIGB-1"/>
    <property type="match status" value="1"/>
</dbReference>
<dbReference type="EMBL" id="POQS01000010">
    <property type="protein sequence ID" value="PND30274.1"/>
    <property type="molecule type" value="Genomic_DNA"/>
</dbReference>
<keyword evidence="2" id="KW-1185">Reference proteome</keyword>
<dbReference type="PANTHER" id="PTHR40266">
    <property type="entry name" value="TOXIN HIGB-1"/>
    <property type="match status" value="1"/>
</dbReference>